<evidence type="ECO:0000313" key="1">
    <source>
        <dbReference type="EMBL" id="GIL66328.1"/>
    </source>
</evidence>
<dbReference type="AlphaFoldDB" id="A0A8J4BQA6"/>
<dbReference type="EMBL" id="BNCO01000083">
    <property type="protein sequence ID" value="GIL66328.1"/>
    <property type="molecule type" value="Genomic_DNA"/>
</dbReference>
<dbReference type="Proteomes" id="UP000747399">
    <property type="component" value="Unassembled WGS sequence"/>
</dbReference>
<organism evidence="1 2">
    <name type="scientific">Volvox africanus</name>
    <dbReference type="NCBI Taxonomy" id="51714"/>
    <lineage>
        <taxon>Eukaryota</taxon>
        <taxon>Viridiplantae</taxon>
        <taxon>Chlorophyta</taxon>
        <taxon>core chlorophytes</taxon>
        <taxon>Chlorophyceae</taxon>
        <taxon>CS clade</taxon>
        <taxon>Chlamydomonadales</taxon>
        <taxon>Volvocaceae</taxon>
        <taxon>Volvox</taxon>
    </lineage>
</organism>
<name>A0A8J4BQA6_9CHLO</name>
<reference evidence="1" key="1">
    <citation type="journal article" date="2021" name="Proc. Natl. Acad. Sci. U.S.A.">
        <title>Three genomes in the algal genus Volvox reveal the fate of a haploid sex-determining region after a transition to homothallism.</title>
        <authorList>
            <person name="Yamamoto K."/>
            <person name="Hamaji T."/>
            <person name="Kawai-Toyooka H."/>
            <person name="Matsuzaki R."/>
            <person name="Takahashi F."/>
            <person name="Nishimura Y."/>
            <person name="Kawachi M."/>
            <person name="Noguchi H."/>
            <person name="Minakuchi Y."/>
            <person name="Umen J.G."/>
            <person name="Toyoda A."/>
            <person name="Nozaki H."/>
        </authorList>
    </citation>
    <scope>NUCLEOTIDE SEQUENCE</scope>
    <source>
        <strain evidence="1">NIES-3780</strain>
    </source>
</reference>
<proteinExistence type="predicted"/>
<accession>A0A8J4BQA6</accession>
<keyword evidence="2" id="KW-1185">Reference proteome</keyword>
<comment type="caution">
    <text evidence="1">The sequence shown here is derived from an EMBL/GenBank/DDBJ whole genome shotgun (WGS) entry which is preliminary data.</text>
</comment>
<sequence length="195" mass="20250">MPVPKGRRCVGVGIPCVTAEAVLSRPRPAAAGGAVPLRKRPTAVGSAVRLKSAVEACLSPRGAAVSAFGPLGLPWKCFLLHLRPAMAGGAVPLRKRSTAVRSAVWWKSAVEACLLPRGAAVSMLGSLGLPLRCLLLGPIPAAAGGAVPLCRRLTTGASAVWWKFAYHQAPIVILYPCMGQHDKIAPRGSRTVAID</sequence>
<protein>
    <submittedName>
        <fullName evidence="1">Uncharacterized protein</fullName>
    </submittedName>
</protein>
<evidence type="ECO:0000313" key="2">
    <source>
        <dbReference type="Proteomes" id="UP000747399"/>
    </source>
</evidence>
<gene>
    <name evidence="1" type="ORF">Vafri_19898</name>
</gene>